<keyword evidence="3" id="KW-1185">Reference proteome</keyword>
<dbReference type="RefSeq" id="WP_186406037.1">
    <property type="nucleotide sequence ID" value="NZ_FLQX01000052.1"/>
</dbReference>
<sequence>MRGGAGERGAKRLHASGQVVGYADNTSGNANHAFLDTRGIMYDLNSLLPSEFTTTLVQATAINDSGQIVANGNNGHSYLLSPVPVGPNTGPNFLFPLSTLGTGTSVELTTAAGGSSVSCGAIVSDSHGHCTDYENPTLSQLEISALKTLNVTQDYYKQKLALTHGYYDVYHDVAHFAMDFALDSGTAMVIANKAGTVVAVTGQSGSKCAGTMNCIVIDNGNGYFTEYREFSAPALNAKTGEPFKATDPIDEKQQLGTLVAGPGNHLHLQIMTGHINDYNSSASNPALAGVTVGGRLFKDYKLNGTITHPLKAQIYGQTIPQLPTQDKNSDAYKFNIVVGELGVGKSLPIYVDPVFAVGYDFQIASGPNFASVILPNVGDGEFALWLWDSILGNWVFDETLTHDIQFFFGGGGVDRFRILGIETGAGLDPNDPQAFVTGLTFVENGTVDMTMTAITTNAPEPPALSLLALGLVALGFSRRTIGVGSL</sequence>
<dbReference type="EMBL" id="FLQX01000052">
    <property type="protein sequence ID" value="SBT04473.1"/>
    <property type="molecule type" value="Genomic_DNA"/>
</dbReference>
<dbReference type="PANTHER" id="PTHR21666:SF270">
    <property type="entry name" value="MUREIN HYDROLASE ACTIVATOR ENVC"/>
    <property type="match status" value="1"/>
</dbReference>
<dbReference type="Proteomes" id="UP000199169">
    <property type="component" value="Unassembled WGS sequence"/>
</dbReference>
<dbReference type="InterPro" id="IPR050570">
    <property type="entry name" value="Cell_wall_metabolism_enzyme"/>
</dbReference>
<dbReference type="InterPro" id="IPR016047">
    <property type="entry name" value="M23ase_b-sheet_dom"/>
</dbReference>
<organism evidence="2 3">
    <name type="scientific">Candidatus Accumulibacter aalborgensis</name>
    <dbReference type="NCBI Taxonomy" id="1860102"/>
    <lineage>
        <taxon>Bacteria</taxon>
        <taxon>Pseudomonadati</taxon>
        <taxon>Pseudomonadota</taxon>
        <taxon>Betaproteobacteria</taxon>
        <taxon>Candidatus Accumulibacter</taxon>
    </lineage>
</organism>
<dbReference type="Gene3D" id="2.70.70.10">
    <property type="entry name" value="Glucose Permease (Domain IIA)"/>
    <property type="match status" value="1"/>
</dbReference>
<evidence type="ECO:0000259" key="1">
    <source>
        <dbReference type="Pfam" id="PF01551"/>
    </source>
</evidence>
<dbReference type="AlphaFoldDB" id="A0A1A8XKK6"/>
<protein>
    <recommendedName>
        <fullName evidence="1">M23ase beta-sheet core domain-containing protein</fullName>
    </recommendedName>
</protein>
<reference evidence="2 3" key="1">
    <citation type="submission" date="2016-06" db="EMBL/GenBank/DDBJ databases">
        <authorList>
            <person name="Kjaerup R.B."/>
            <person name="Dalgaard T.S."/>
            <person name="Juul-Madsen H.R."/>
        </authorList>
    </citation>
    <scope>NUCLEOTIDE SEQUENCE [LARGE SCALE GENOMIC DNA]</scope>
    <source>
        <strain evidence="2">3</strain>
    </source>
</reference>
<evidence type="ECO:0000313" key="2">
    <source>
        <dbReference type="EMBL" id="SBT04473.1"/>
    </source>
</evidence>
<gene>
    <name evidence="2" type="ORF">ACCAA_1450001</name>
</gene>
<dbReference type="SUPFAM" id="SSF51261">
    <property type="entry name" value="Duplicated hybrid motif"/>
    <property type="match status" value="1"/>
</dbReference>
<dbReference type="InterPro" id="IPR014262">
    <property type="entry name" value="HAF_rpt"/>
</dbReference>
<name>A0A1A8XKK6_9PROT</name>
<proteinExistence type="predicted"/>
<dbReference type="CDD" id="cd12797">
    <property type="entry name" value="M23_peptidase"/>
    <property type="match status" value="1"/>
</dbReference>
<dbReference type="PANTHER" id="PTHR21666">
    <property type="entry name" value="PEPTIDASE-RELATED"/>
    <property type="match status" value="1"/>
</dbReference>
<dbReference type="Pfam" id="PF01551">
    <property type="entry name" value="Peptidase_M23"/>
    <property type="match status" value="1"/>
</dbReference>
<feature type="domain" description="M23ase beta-sheet core" evidence="1">
    <location>
        <begin position="175"/>
        <end position="272"/>
    </location>
</feature>
<evidence type="ECO:0000313" key="3">
    <source>
        <dbReference type="Proteomes" id="UP000199169"/>
    </source>
</evidence>
<dbReference type="STRING" id="1860102.ACCAA_1450001"/>
<dbReference type="NCBIfam" id="TIGR02913">
    <property type="entry name" value="HAF_rpt"/>
    <property type="match status" value="1"/>
</dbReference>
<dbReference type="GO" id="GO:0004222">
    <property type="term" value="F:metalloendopeptidase activity"/>
    <property type="evidence" value="ECO:0007669"/>
    <property type="project" value="TreeGrafter"/>
</dbReference>
<dbReference type="InterPro" id="IPR011055">
    <property type="entry name" value="Dup_hybrid_motif"/>
</dbReference>
<accession>A0A1A8XKK6</accession>